<feature type="transmembrane region" description="Helical" evidence="19">
    <location>
        <begin position="76"/>
        <end position="96"/>
    </location>
</feature>
<evidence type="ECO:0000313" key="20">
    <source>
        <dbReference type="EMBL" id="MCP8937661.1"/>
    </source>
</evidence>
<evidence type="ECO:0000256" key="15">
    <source>
        <dbReference type="ARBA" id="ARBA00032605"/>
    </source>
</evidence>
<evidence type="ECO:0000256" key="5">
    <source>
        <dbReference type="ARBA" id="ARBA00013200"/>
    </source>
</evidence>
<gene>
    <name evidence="19" type="primary">cobS</name>
    <name evidence="20" type="ORF">NK718_03980</name>
</gene>
<keyword evidence="9 19" id="KW-0808">Transferase</keyword>
<keyword evidence="11 19" id="KW-0460">Magnesium</keyword>
<comment type="catalytic activity">
    <reaction evidence="17 19">
        <text>alpha-ribazole + adenosylcob(III)inamide-GDP = adenosylcob(III)alamin + GMP + H(+)</text>
        <dbReference type="Rhea" id="RHEA:16049"/>
        <dbReference type="ChEBI" id="CHEBI:10329"/>
        <dbReference type="ChEBI" id="CHEBI:15378"/>
        <dbReference type="ChEBI" id="CHEBI:18408"/>
        <dbReference type="ChEBI" id="CHEBI:58115"/>
        <dbReference type="ChEBI" id="CHEBI:60487"/>
        <dbReference type="EC" id="2.7.8.26"/>
    </reaction>
</comment>
<dbReference type="PANTHER" id="PTHR34148">
    <property type="entry name" value="ADENOSYLCOBINAMIDE-GDP RIBAZOLETRANSFERASE"/>
    <property type="match status" value="1"/>
</dbReference>
<evidence type="ECO:0000256" key="19">
    <source>
        <dbReference type="HAMAP-Rule" id="MF_00719"/>
    </source>
</evidence>
<comment type="function">
    <text evidence="14 19">Joins adenosylcobinamide-GDP and alpha-ribazole to generate adenosylcobalamin (Ado-cobalamin). Also synthesizes adenosylcobalamin 5'-phosphate from adenosylcobinamide-GDP and alpha-ribazole 5'-phosphate.</text>
</comment>
<reference evidence="20 21" key="1">
    <citation type="submission" date="2022-07" db="EMBL/GenBank/DDBJ databases">
        <authorList>
            <person name="Li W.-J."/>
            <person name="Deng Q.-Q."/>
        </authorList>
    </citation>
    <scope>NUCLEOTIDE SEQUENCE [LARGE SCALE GENOMIC DNA]</scope>
    <source>
        <strain evidence="20 21">SYSU M60028</strain>
    </source>
</reference>
<dbReference type="EMBL" id="JANCLU010000003">
    <property type="protein sequence ID" value="MCP8937661.1"/>
    <property type="molecule type" value="Genomic_DNA"/>
</dbReference>
<protein>
    <recommendedName>
        <fullName evidence="6 19">Adenosylcobinamide-GDP ribazoletransferase</fullName>
        <ecNumber evidence="5 19">2.7.8.26</ecNumber>
    </recommendedName>
    <alternativeName>
        <fullName evidence="16 19">Cobalamin synthase</fullName>
    </alternativeName>
    <alternativeName>
        <fullName evidence="15 19">Cobalamin-5'-phosphate synthase</fullName>
    </alternativeName>
</protein>
<evidence type="ECO:0000256" key="11">
    <source>
        <dbReference type="ARBA" id="ARBA00022842"/>
    </source>
</evidence>
<keyword evidence="8 19" id="KW-0169">Cobalamin biosynthesis</keyword>
<dbReference type="Proteomes" id="UP001205890">
    <property type="component" value="Unassembled WGS sequence"/>
</dbReference>
<keyword evidence="21" id="KW-1185">Reference proteome</keyword>
<name>A0ABT1L988_9HYPH</name>
<dbReference type="InterPro" id="IPR003805">
    <property type="entry name" value="CobS"/>
</dbReference>
<sequence length="273" mass="27052">MSEPQPAPSFSWPGFAAEVAQNIRFYSRLRTPRLPGEPDPHATPDFTRLPRALPLAGAAIGCVGAAGLALPAALGLPPLVCGAVAVAALVLATGAFHEDGLADMADGFGGGGTRERRLEIMRDSRVGSYGATALALSLLLRAALAGALLERLGPGPAALAMVAAASASRVAGLVPVWALPSARADGKSAAVGRPGDAAMAWAAGLAVALALVLLGPSAGPARALAACAAAALTAWPVCRLSKRLIGGQTGDVAGGAQQLAEIAFMAVLAAHLG</sequence>
<comment type="cofactor">
    <cofactor evidence="1 19">
        <name>Mg(2+)</name>
        <dbReference type="ChEBI" id="CHEBI:18420"/>
    </cofactor>
</comment>
<evidence type="ECO:0000313" key="21">
    <source>
        <dbReference type="Proteomes" id="UP001205890"/>
    </source>
</evidence>
<feature type="transmembrane region" description="Helical" evidence="19">
    <location>
        <begin position="155"/>
        <end position="178"/>
    </location>
</feature>
<dbReference type="PANTHER" id="PTHR34148:SF1">
    <property type="entry name" value="ADENOSYLCOBINAMIDE-GDP RIBAZOLETRANSFERASE"/>
    <property type="match status" value="1"/>
</dbReference>
<dbReference type="HAMAP" id="MF_00719">
    <property type="entry name" value="CobS"/>
    <property type="match status" value="1"/>
</dbReference>
<comment type="caution">
    <text evidence="20">The sequence shown here is derived from an EMBL/GenBank/DDBJ whole genome shotgun (WGS) entry which is preliminary data.</text>
</comment>
<evidence type="ECO:0000256" key="2">
    <source>
        <dbReference type="ARBA" id="ARBA00004651"/>
    </source>
</evidence>
<evidence type="ECO:0000256" key="18">
    <source>
        <dbReference type="ARBA" id="ARBA00049504"/>
    </source>
</evidence>
<evidence type="ECO:0000256" key="12">
    <source>
        <dbReference type="ARBA" id="ARBA00022989"/>
    </source>
</evidence>
<comment type="pathway">
    <text evidence="3 19">Cofactor biosynthesis; adenosylcobalamin biosynthesis; adenosylcobalamin from cob(II)yrinate a,c-diamide: step 7/7.</text>
</comment>
<dbReference type="EC" id="2.7.8.26" evidence="5 19"/>
<evidence type="ECO:0000256" key="17">
    <source>
        <dbReference type="ARBA" id="ARBA00048623"/>
    </source>
</evidence>
<feature type="transmembrane region" description="Helical" evidence="19">
    <location>
        <begin position="126"/>
        <end position="149"/>
    </location>
</feature>
<evidence type="ECO:0000256" key="4">
    <source>
        <dbReference type="ARBA" id="ARBA00010561"/>
    </source>
</evidence>
<evidence type="ECO:0000256" key="7">
    <source>
        <dbReference type="ARBA" id="ARBA00022475"/>
    </source>
</evidence>
<keyword evidence="7 19" id="KW-1003">Cell membrane</keyword>
<evidence type="ECO:0000256" key="14">
    <source>
        <dbReference type="ARBA" id="ARBA00025228"/>
    </source>
</evidence>
<feature type="transmembrane region" description="Helical" evidence="19">
    <location>
        <begin position="52"/>
        <end position="70"/>
    </location>
</feature>
<feature type="transmembrane region" description="Helical" evidence="19">
    <location>
        <begin position="198"/>
        <end position="215"/>
    </location>
</feature>
<evidence type="ECO:0000256" key="8">
    <source>
        <dbReference type="ARBA" id="ARBA00022573"/>
    </source>
</evidence>
<accession>A0ABT1L988</accession>
<evidence type="ECO:0000256" key="10">
    <source>
        <dbReference type="ARBA" id="ARBA00022692"/>
    </source>
</evidence>
<evidence type="ECO:0000256" key="13">
    <source>
        <dbReference type="ARBA" id="ARBA00023136"/>
    </source>
</evidence>
<keyword evidence="13 19" id="KW-0472">Membrane</keyword>
<keyword evidence="12 19" id="KW-1133">Transmembrane helix</keyword>
<dbReference type="RefSeq" id="WP_254738852.1">
    <property type="nucleotide sequence ID" value="NZ_JANCLU010000003.1"/>
</dbReference>
<keyword evidence="10 19" id="KW-0812">Transmembrane</keyword>
<comment type="subcellular location">
    <subcellularLocation>
        <location evidence="2 19">Cell membrane</location>
        <topology evidence="2 19">Multi-pass membrane protein</topology>
    </subcellularLocation>
</comment>
<evidence type="ECO:0000256" key="1">
    <source>
        <dbReference type="ARBA" id="ARBA00001946"/>
    </source>
</evidence>
<proteinExistence type="inferred from homology"/>
<dbReference type="Pfam" id="PF02654">
    <property type="entry name" value="CobS"/>
    <property type="match status" value="1"/>
</dbReference>
<evidence type="ECO:0000256" key="9">
    <source>
        <dbReference type="ARBA" id="ARBA00022679"/>
    </source>
</evidence>
<organism evidence="20 21">
    <name type="scientific">Alsobacter ponti</name>
    <dbReference type="NCBI Taxonomy" id="2962936"/>
    <lineage>
        <taxon>Bacteria</taxon>
        <taxon>Pseudomonadati</taxon>
        <taxon>Pseudomonadota</taxon>
        <taxon>Alphaproteobacteria</taxon>
        <taxon>Hyphomicrobiales</taxon>
        <taxon>Alsobacteraceae</taxon>
        <taxon>Alsobacter</taxon>
    </lineage>
</organism>
<comment type="similarity">
    <text evidence="4 19">Belongs to the CobS family.</text>
</comment>
<evidence type="ECO:0000256" key="16">
    <source>
        <dbReference type="ARBA" id="ARBA00032853"/>
    </source>
</evidence>
<comment type="catalytic activity">
    <reaction evidence="18 19">
        <text>alpha-ribazole 5'-phosphate + adenosylcob(III)inamide-GDP = adenosylcob(III)alamin 5'-phosphate + GMP + H(+)</text>
        <dbReference type="Rhea" id="RHEA:23560"/>
        <dbReference type="ChEBI" id="CHEBI:15378"/>
        <dbReference type="ChEBI" id="CHEBI:57918"/>
        <dbReference type="ChEBI" id="CHEBI:58115"/>
        <dbReference type="ChEBI" id="CHEBI:60487"/>
        <dbReference type="ChEBI" id="CHEBI:60493"/>
        <dbReference type="EC" id="2.7.8.26"/>
    </reaction>
</comment>
<evidence type="ECO:0000256" key="3">
    <source>
        <dbReference type="ARBA" id="ARBA00004663"/>
    </source>
</evidence>
<evidence type="ECO:0000256" key="6">
    <source>
        <dbReference type="ARBA" id="ARBA00015850"/>
    </source>
</evidence>